<keyword evidence="7 8" id="KW-0472">Membrane</keyword>
<feature type="transmembrane region" description="Helical" evidence="8">
    <location>
        <begin position="96"/>
        <end position="121"/>
    </location>
</feature>
<dbReference type="EMBL" id="QYBC01000035">
    <property type="protein sequence ID" value="RYB01552.1"/>
    <property type="molecule type" value="Genomic_DNA"/>
</dbReference>
<dbReference type="AlphaFoldDB" id="A0A4Q2R5C4"/>
<dbReference type="GO" id="GO:0022857">
    <property type="term" value="F:transmembrane transporter activity"/>
    <property type="evidence" value="ECO:0007669"/>
    <property type="project" value="InterPro"/>
</dbReference>
<dbReference type="PANTHER" id="PTHR32196:SF21">
    <property type="entry name" value="ABC TRANSPORTER PERMEASE PROTEIN YPHD-RELATED"/>
    <property type="match status" value="1"/>
</dbReference>
<evidence type="ECO:0000256" key="2">
    <source>
        <dbReference type="ARBA" id="ARBA00022448"/>
    </source>
</evidence>
<name>A0A4Q2R5C4_9HYPH</name>
<feature type="transmembrane region" description="Helical" evidence="8">
    <location>
        <begin position="278"/>
        <end position="298"/>
    </location>
</feature>
<keyword evidence="4" id="KW-0997">Cell inner membrane</keyword>
<comment type="caution">
    <text evidence="9">The sequence shown here is derived from an EMBL/GenBank/DDBJ whole genome shotgun (WGS) entry which is preliminary data.</text>
</comment>
<feature type="transmembrane region" description="Helical" evidence="8">
    <location>
        <begin position="43"/>
        <end position="61"/>
    </location>
</feature>
<dbReference type="PANTHER" id="PTHR32196">
    <property type="entry name" value="ABC TRANSPORTER PERMEASE PROTEIN YPHD-RELATED-RELATED"/>
    <property type="match status" value="1"/>
</dbReference>
<sequence length="347" mass="35864">MRRLLSRLATSPQGIMLATGIVLAVLFSVANPVFLSAPNIVDLLRNAIVTGIFAIGVLIVLASGGIDVSFTAIGAFALYATTKLLIVSGIHPPMLAIFAIGIAIGVALGFVNGLLIGLLGLPTLIVTLATLSLFRGALLTFVGTLYYGTIPAEMVAYSRQPLLAFHLASGRVVQLPLAFGNFVLVAGFAALILGSTMFGRKIYALGGSEEAAARIGIDVRRVKLAIFMLVGGIAGLAGVTHVTLMRIANPFDLVGSELNVIAAVVLGGARITGGHGTVSGTIIGVLVITMINSSLLLIGVPTYWQRLVVGGLILFGTGLPIAIERFNLHRARLRAAAGPTVTVQAPV</sequence>
<feature type="transmembrane region" description="Helical" evidence="8">
    <location>
        <begin position="224"/>
        <end position="247"/>
    </location>
</feature>
<reference evidence="9 10" key="1">
    <citation type="submission" date="2018-09" db="EMBL/GenBank/DDBJ databases">
        <authorList>
            <person name="Grouzdev D.S."/>
            <person name="Krutkina M.S."/>
        </authorList>
    </citation>
    <scope>NUCLEOTIDE SEQUENCE [LARGE SCALE GENOMIC DNA]</scope>
    <source>
        <strain evidence="9 10">RmlP001</strain>
    </source>
</reference>
<evidence type="ECO:0000256" key="8">
    <source>
        <dbReference type="SAM" id="Phobius"/>
    </source>
</evidence>
<protein>
    <submittedName>
        <fullName evidence="9">ABC transporter permease</fullName>
    </submittedName>
</protein>
<comment type="subcellular location">
    <subcellularLocation>
        <location evidence="1">Cell membrane</location>
        <topology evidence="1">Multi-pass membrane protein</topology>
    </subcellularLocation>
</comment>
<keyword evidence="6 8" id="KW-1133">Transmembrane helix</keyword>
<keyword evidence="10" id="KW-1185">Reference proteome</keyword>
<dbReference type="GO" id="GO:0005886">
    <property type="term" value="C:plasma membrane"/>
    <property type="evidence" value="ECO:0007669"/>
    <property type="project" value="UniProtKB-SubCell"/>
</dbReference>
<feature type="transmembrane region" description="Helical" evidence="8">
    <location>
        <begin position="172"/>
        <end position="193"/>
    </location>
</feature>
<evidence type="ECO:0000256" key="4">
    <source>
        <dbReference type="ARBA" id="ARBA00022519"/>
    </source>
</evidence>
<evidence type="ECO:0000256" key="1">
    <source>
        <dbReference type="ARBA" id="ARBA00004651"/>
    </source>
</evidence>
<dbReference type="OrthoDB" id="192433at2"/>
<feature type="transmembrane region" description="Helical" evidence="8">
    <location>
        <begin position="15"/>
        <end position="37"/>
    </location>
</feature>
<keyword evidence="3" id="KW-1003">Cell membrane</keyword>
<evidence type="ECO:0000313" key="10">
    <source>
        <dbReference type="Proteomes" id="UP000289411"/>
    </source>
</evidence>
<dbReference type="Proteomes" id="UP000289411">
    <property type="component" value="Unassembled WGS sequence"/>
</dbReference>
<organism evidence="9 10">
    <name type="scientific">Lichenibacterium ramalinae</name>
    <dbReference type="NCBI Taxonomy" id="2316527"/>
    <lineage>
        <taxon>Bacteria</taxon>
        <taxon>Pseudomonadati</taxon>
        <taxon>Pseudomonadota</taxon>
        <taxon>Alphaproteobacteria</taxon>
        <taxon>Hyphomicrobiales</taxon>
        <taxon>Lichenihabitantaceae</taxon>
        <taxon>Lichenibacterium</taxon>
    </lineage>
</organism>
<feature type="transmembrane region" description="Helical" evidence="8">
    <location>
        <begin position="133"/>
        <end position="152"/>
    </location>
</feature>
<accession>A0A4Q2R5C4</accession>
<dbReference type="InterPro" id="IPR001851">
    <property type="entry name" value="ABC_transp_permease"/>
</dbReference>
<keyword evidence="5 8" id="KW-0812">Transmembrane</keyword>
<dbReference type="Pfam" id="PF02653">
    <property type="entry name" value="BPD_transp_2"/>
    <property type="match status" value="1"/>
</dbReference>
<evidence type="ECO:0000256" key="5">
    <source>
        <dbReference type="ARBA" id="ARBA00022692"/>
    </source>
</evidence>
<evidence type="ECO:0000256" key="7">
    <source>
        <dbReference type="ARBA" id="ARBA00023136"/>
    </source>
</evidence>
<keyword evidence="2" id="KW-0813">Transport</keyword>
<dbReference type="RefSeq" id="WP_129222063.1">
    <property type="nucleotide sequence ID" value="NZ_QYBC01000035.1"/>
</dbReference>
<evidence type="ECO:0000256" key="3">
    <source>
        <dbReference type="ARBA" id="ARBA00022475"/>
    </source>
</evidence>
<evidence type="ECO:0000313" key="9">
    <source>
        <dbReference type="EMBL" id="RYB01552.1"/>
    </source>
</evidence>
<reference evidence="9 10" key="2">
    <citation type="submission" date="2019-02" db="EMBL/GenBank/DDBJ databases">
        <title>'Lichenibacterium ramalinii' gen. nov. sp. nov., 'Lichenibacterium minor' gen. nov. sp. nov.</title>
        <authorList>
            <person name="Pankratov T."/>
        </authorList>
    </citation>
    <scope>NUCLEOTIDE SEQUENCE [LARGE SCALE GENOMIC DNA]</scope>
    <source>
        <strain evidence="9 10">RmlP001</strain>
    </source>
</reference>
<proteinExistence type="predicted"/>
<gene>
    <name evidence="9" type="ORF">D3272_25510</name>
</gene>
<feature type="transmembrane region" description="Helical" evidence="8">
    <location>
        <begin position="304"/>
        <end position="323"/>
    </location>
</feature>
<evidence type="ECO:0000256" key="6">
    <source>
        <dbReference type="ARBA" id="ARBA00022989"/>
    </source>
</evidence>
<dbReference type="CDD" id="cd06579">
    <property type="entry name" value="TM_PBP1_transp_AraH_like"/>
    <property type="match status" value="1"/>
</dbReference>